<dbReference type="STRING" id="983964.A0A2T4ASF9"/>
<dbReference type="Pfam" id="PF06985">
    <property type="entry name" value="HET"/>
    <property type="match status" value="1"/>
</dbReference>
<feature type="compositionally biased region" description="Polar residues" evidence="1">
    <location>
        <begin position="446"/>
        <end position="461"/>
    </location>
</feature>
<sequence>MLSMTERSKGSRSPEKLQVVPRLKRYVYGPLKARQSVRFLVLQPGSECDPLIGSLEVGSLDLADIEQLLPYEAISYVWGNCDRHFELICDGDILTLTQSIHDALHRVRLPDQPRRLWADQVCINQEDGAERSQQVRLMNSVYKNAKNVLVWLGSDLDGVAEKAERTVRELNEAFKDTEAHAAFKLNYEENLATQSLKPWIPLAKLTKLPWVIWIVQEIGTTAPATLYWGDTEIDWEELSFVATVLNGQYYHFRTRFSINTSSISYLRRRFVEPDTAYYDRNKGHFAYELHKARPLLAGDNRDRIYAFLGHYSINKGGKELQNLTADYSKSLKDVYIDVAVRILRGAQDLVMLSSAHYDVPDWRYLPLHILGSPSVPHRASKDTKPDLTIDEDARILHIRGVRVDVLTTTSWQIRKTAFQIRQGAQETKERKGDWGNNLQREELDDTSANKPPTSRISATSSALPYDHRQSAFFAFIQTLTNGCVSFDRSRPYSTISSEEFLAGGAAYLTRYAQPPSSSASRPASSSSVTIQSQSQTFSPLSSISHDRDRGDSTVRVNENGNASPVTTNFLSSHSELVSPDIHALSCNGDPFKWSREAVMVTRHRRFAVARKGYFVLRPGRLQENDVVVVLRGGTVPFLLRRGGWVLVGECYVHGLMDGEKWETEGVEEEVFSIR</sequence>
<dbReference type="PANTHER" id="PTHR24148">
    <property type="entry name" value="ANKYRIN REPEAT DOMAIN-CONTAINING PROTEIN 39 HOMOLOG-RELATED"/>
    <property type="match status" value="1"/>
</dbReference>
<dbReference type="AlphaFoldDB" id="A0A2T4ASF9"/>
<dbReference type="GeneID" id="36628817"/>
<evidence type="ECO:0000259" key="2">
    <source>
        <dbReference type="Pfam" id="PF06985"/>
    </source>
</evidence>
<feature type="region of interest" description="Disordered" evidence="1">
    <location>
        <begin position="512"/>
        <end position="564"/>
    </location>
</feature>
<reference evidence="3 4" key="1">
    <citation type="submission" date="2016-07" db="EMBL/GenBank/DDBJ databases">
        <title>Multiple horizontal gene transfer events from other fungi enriched the ability of initially mycotrophic Trichoderma (Ascomycota) to feed on dead plant biomass.</title>
        <authorList>
            <consortium name="DOE Joint Genome Institute"/>
            <person name="Aerts A."/>
            <person name="Atanasova L."/>
            <person name="Chenthamara K."/>
            <person name="Zhang J."/>
            <person name="Grujic M."/>
            <person name="Henrissat B."/>
            <person name="Kuo A."/>
            <person name="Salamov A."/>
            <person name="Lipzen A."/>
            <person name="Labutti K."/>
            <person name="Barry K."/>
            <person name="Miao Y."/>
            <person name="Rahimi M.J."/>
            <person name="Shen Q."/>
            <person name="Grigoriev I.V."/>
            <person name="Kubicek C.P."/>
            <person name="Druzhinina I.S."/>
        </authorList>
    </citation>
    <scope>NUCLEOTIDE SEQUENCE [LARGE SCALE GENOMIC DNA]</scope>
    <source>
        <strain evidence="3 4">CBS 226.95</strain>
    </source>
</reference>
<feature type="compositionally biased region" description="Low complexity" evidence="1">
    <location>
        <begin position="512"/>
        <end position="538"/>
    </location>
</feature>
<evidence type="ECO:0000313" key="3">
    <source>
        <dbReference type="EMBL" id="PTB60002.1"/>
    </source>
</evidence>
<dbReference type="Pfam" id="PF26639">
    <property type="entry name" value="Het-6_barrel"/>
    <property type="match status" value="1"/>
</dbReference>
<evidence type="ECO:0000313" key="4">
    <source>
        <dbReference type="Proteomes" id="UP000241690"/>
    </source>
</evidence>
<dbReference type="EMBL" id="KZ679675">
    <property type="protein sequence ID" value="PTB60002.1"/>
    <property type="molecule type" value="Genomic_DNA"/>
</dbReference>
<dbReference type="InterPro" id="IPR010730">
    <property type="entry name" value="HET"/>
</dbReference>
<dbReference type="Proteomes" id="UP000241690">
    <property type="component" value="Unassembled WGS sequence"/>
</dbReference>
<evidence type="ECO:0000256" key="1">
    <source>
        <dbReference type="SAM" id="MobiDB-lite"/>
    </source>
</evidence>
<feature type="domain" description="Heterokaryon incompatibility" evidence="2">
    <location>
        <begin position="71"/>
        <end position="217"/>
    </location>
</feature>
<dbReference type="InterPro" id="IPR052895">
    <property type="entry name" value="HetReg/Transcr_Mod"/>
</dbReference>
<keyword evidence="4" id="KW-1185">Reference proteome</keyword>
<accession>A0A2T4ASF9</accession>
<name>A0A2T4ASF9_TRIHA</name>
<feature type="region of interest" description="Disordered" evidence="1">
    <location>
        <begin position="422"/>
        <end position="461"/>
    </location>
</feature>
<dbReference type="RefSeq" id="XP_024779679.1">
    <property type="nucleotide sequence ID" value="XM_024920248.1"/>
</dbReference>
<feature type="compositionally biased region" description="Polar residues" evidence="1">
    <location>
        <begin position="554"/>
        <end position="564"/>
    </location>
</feature>
<protein>
    <recommendedName>
        <fullName evidence="2">Heterokaryon incompatibility domain-containing protein</fullName>
    </recommendedName>
</protein>
<gene>
    <name evidence="3" type="ORF">M431DRAFT_514531</name>
</gene>
<dbReference type="PANTHER" id="PTHR24148:SF64">
    <property type="entry name" value="HETEROKARYON INCOMPATIBILITY DOMAIN-CONTAINING PROTEIN"/>
    <property type="match status" value="1"/>
</dbReference>
<organism evidence="3 4">
    <name type="scientific">Trichoderma harzianum CBS 226.95</name>
    <dbReference type="NCBI Taxonomy" id="983964"/>
    <lineage>
        <taxon>Eukaryota</taxon>
        <taxon>Fungi</taxon>
        <taxon>Dikarya</taxon>
        <taxon>Ascomycota</taxon>
        <taxon>Pezizomycotina</taxon>
        <taxon>Sordariomycetes</taxon>
        <taxon>Hypocreomycetidae</taxon>
        <taxon>Hypocreales</taxon>
        <taxon>Hypocreaceae</taxon>
        <taxon>Trichoderma</taxon>
    </lineage>
</organism>
<proteinExistence type="predicted"/>